<dbReference type="Gene3D" id="3.40.50.150">
    <property type="entry name" value="Vaccinia Virus protein VP39"/>
    <property type="match status" value="1"/>
</dbReference>
<evidence type="ECO:0000313" key="5">
    <source>
        <dbReference type="EMBL" id="OGY66283.1"/>
    </source>
</evidence>
<dbReference type="EMBL" id="MHJJ01000002">
    <property type="protein sequence ID" value="OGY66283.1"/>
    <property type="molecule type" value="Genomic_DNA"/>
</dbReference>
<dbReference type="PANTHER" id="PTHR44942">
    <property type="entry name" value="METHYLTRANSF_11 DOMAIN-CONTAINING PROTEIN"/>
    <property type="match status" value="1"/>
</dbReference>
<organism evidence="5 6">
    <name type="scientific">Candidatus Harrisonbacteria bacterium RIFCSPLOWO2_01_FULL_44_18</name>
    <dbReference type="NCBI Taxonomy" id="1798407"/>
    <lineage>
        <taxon>Bacteria</taxon>
        <taxon>Candidatus Harrisoniibacteriota</taxon>
    </lineage>
</organism>
<evidence type="ECO:0000259" key="4">
    <source>
        <dbReference type="Pfam" id="PF08241"/>
    </source>
</evidence>
<dbReference type="Proteomes" id="UP000177942">
    <property type="component" value="Unassembled WGS sequence"/>
</dbReference>
<keyword evidence="2" id="KW-0489">Methyltransferase</keyword>
<dbReference type="InterPro" id="IPR013216">
    <property type="entry name" value="Methyltransf_11"/>
</dbReference>
<dbReference type="GO" id="GO:0008757">
    <property type="term" value="F:S-adenosylmethionine-dependent methyltransferase activity"/>
    <property type="evidence" value="ECO:0007669"/>
    <property type="project" value="InterPro"/>
</dbReference>
<dbReference type="InterPro" id="IPR051052">
    <property type="entry name" value="Diverse_substrate_MTase"/>
</dbReference>
<evidence type="ECO:0000256" key="2">
    <source>
        <dbReference type="ARBA" id="ARBA00022603"/>
    </source>
</evidence>
<name>A0A1G1ZNP1_9BACT</name>
<sequence>MTRQDEGWGKFSEWYAELLEQKDTYQKAVILPNLSRLLSIKKGETILDLACGPGFFAREFFKQGARVIGADVSGELIKLAMKNSPKNINFQVAPADNMPFLKNQSVDKIVIIHAIQNIHNVSGVFKECARVLKINGRMLIVMNHPAFRIPRASGWDWDPSTTLRTSEKGVMYRRIDRYLSESKVKIQMRPGDKPNEYTLSFHRPLQFYFKALNKNGFLISRLEEWISHRKSEPGPRAIAEDRARKEIPLFLFIEAVH</sequence>
<keyword evidence="3" id="KW-0808">Transferase</keyword>
<protein>
    <recommendedName>
        <fullName evidence="4">Methyltransferase type 11 domain-containing protein</fullName>
    </recommendedName>
</protein>
<dbReference type="PANTHER" id="PTHR44942:SF4">
    <property type="entry name" value="METHYLTRANSFERASE TYPE 11 DOMAIN-CONTAINING PROTEIN"/>
    <property type="match status" value="1"/>
</dbReference>
<comment type="similarity">
    <text evidence="1">Belongs to the methyltransferase superfamily.</text>
</comment>
<dbReference type="AlphaFoldDB" id="A0A1G1ZNP1"/>
<feature type="domain" description="Methyltransferase type 11" evidence="4">
    <location>
        <begin position="47"/>
        <end position="140"/>
    </location>
</feature>
<evidence type="ECO:0000256" key="1">
    <source>
        <dbReference type="ARBA" id="ARBA00008361"/>
    </source>
</evidence>
<dbReference type="CDD" id="cd02440">
    <property type="entry name" value="AdoMet_MTases"/>
    <property type="match status" value="1"/>
</dbReference>
<evidence type="ECO:0000313" key="6">
    <source>
        <dbReference type="Proteomes" id="UP000177942"/>
    </source>
</evidence>
<accession>A0A1G1ZNP1</accession>
<dbReference type="SUPFAM" id="SSF53335">
    <property type="entry name" value="S-adenosyl-L-methionine-dependent methyltransferases"/>
    <property type="match status" value="1"/>
</dbReference>
<dbReference type="GO" id="GO:0032259">
    <property type="term" value="P:methylation"/>
    <property type="evidence" value="ECO:0007669"/>
    <property type="project" value="UniProtKB-KW"/>
</dbReference>
<gene>
    <name evidence="5" type="ORF">A3A16_00010</name>
</gene>
<proteinExistence type="inferred from homology"/>
<comment type="caution">
    <text evidence="5">The sequence shown here is derived from an EMBL/GenBank/DDBJ whole genome shotgun (WGS) entry which is preliminary data.</text>
</comment>
<evidence type="ECO:0000256" key="3">
    <source>
        <dbReference type="ARBA" id="ARBA00022679"/>
    </source>
</evidence>
<dbReference type="STRING" id="1798407.A3A16_00010"/>
<dbReference type="InterPro" id="IPR029063">
    <property type="entry name" value="SAM-dependent_MTases_sf"/>
</dbReference>
<reference evidence="5 6" key="1">
    <citation type="journal article" date="2016" name="Nat. Commun.">
        <title>Thousands of microbial genomes shed light on interconnected biogeochemical processes in an aquifer system.</title>
        <authorList>
            <person name="Anantharaman K."/>
            <person name="Brown C.T."/>
            <person name="Hug L.A."/>
            <person name="Sharon I."/>
            <person name="Castelle C.J."/>
            <person name="Probst A.J."/>
            <person name="Thomas B.C."/>
            <person name="Singh A."/>
            <person name="Wilkins M.J."/>
            <person name="Karaoz U."/>
            <person name="Brodie E.L."/>
            <person name="Williams K.H."/>
            <person name="Hubbard S.S."/>
            <person name="Banfield J.F."/>
        </authorList>
    </citation>
    <scope>NUCLEOTIDE SEQUENCE [LARGE SCALE GENOMIC DNA]</scope>
</reference>
<dbReference type="Pfam" id="PF08241">
    <property type="entry name" value="Methyltransf_11"/>
    <property type="match status" value="1"/>
</dbReference>